<organism evidence="6 7">
    <name type="scientific">Kineosporia mesophila</name>
    <dbReference type="NCBI Taxonomy" id="566012"/>
    <lineage>
        <taxon>Bacteria</taxon>
        <taxon>Bacillati</taxon>
        <taxon>Actinomycetota</taxon>
        <taxon>Actinomycetes</taxon>
        <taxon>Kineosporiales</taxon>
        <taxon>Kineosporiaceae</taxon>
        <taxon>Kineosporia</taxon>
    </lineage>
</organism>
<name>A0ABP7ASR8_9ACTN</name>
<dbReference type="PANTHER" id="PTHR43537">
    <property type="entry name" value="TRANSCRIPTIONAL REGULATOR, GNTR FAMILY"/>
    <property type="match status" value="1"/>
</dbReference>
<reference evidence="7" key="1">
    <citation type="journal article" date="2019" name="Int. J. Syst. Evol. Microbiol.">
        <title>The Global Catalogue of Microorganisms (GCM) 10K type strain sequencing project: providing services to taxonomists for standard genome sequencing and annotation.</title>
        <authorList>
            <consortium name="The Broad Institute Genomics Platform"/>
            <consortium name="The Broad Institute Genome Sequencing Center for Infectious Disease"/>
            <person name="Wu L."/>
            <person name="Ma J."/>
        </authorList>
    </citation>
    <scope>NUCLEOTIDE SEQUENCE [LARGE SCALE GENOMIC DNA]</scope>
    <source>
        <strain evidence="7">JCM 16902</strain>
    </source>
</reference>
<dbReference type="EMBL" id="BAAAZO010000013">
    <property type="protein sequence ID" value="GAA3639795.1"/>
    <property type="molecule type" value="Genomic_DNA"/>
</dbReference>
<dbReference type="CDD" id="cd07377">
    <property type="entry name" value="WHTH_GntR"/>
    <property type="match status" value="1"/>
</dbReference>
<dbReference type="PANTHER" id="PTHR43537:SF24">
    <property type="entry name" value="GLUCONATE OPERON TRANSCRIPTIONAL REPRESSOR"/>
    <property type="match status" value="1"/>
</dbReference>
<keyword evidence="1" id="KW-0805">Transcription regulation</keyword>
<evidence type="ECO:0000256" key="3">
    <source>
        <dbReference type="ARBA" id="ARBA00023163"/>
    </source>
</evidence>
<keyword evidence="2" id="KW-0238">DNA-binding</keyword>
<evidence type="ECO:0000256" key="4">
    <source>
        <dbReference type="SAM" id="MobiDB-lite"/>
    </source>
</evidence>
<dbReference type="Gene3D" id="1.10.10.10">
    <property type="entry name" value="Winged helix-like DNA-binding domain superfamily/Winged helix DNA-binding domain"/>
    <property type="match status" value="1"/>
</dbReference>
<protein>
    <submittedName>
        <fullName evidence="6">GntR family transcriptional regulator</fullName>
    </submittedName>
</protein>
<evidence type="ECO:0000313" key="7">
    <source>
        <dbReference type="Proteomes" id="UP001501074"/>
    </source>
</evidence>
<dbReference type="InterPro" id="IPR036388">
    <property type="entry name" value="WH-like_DNA-bd_sf"/>
</dbReference>
<gene>
    <name evidence="6" type="ORF">GCM10022223_68680</name>
</gene>
<dbReference type="InterPro" id="IPR036390">
    <property type="entry name" value="WH_DNA-bd_sf"/>
</dbReference>
<dbReference type="SUPFAM" id="SSF46785">
    <property type="entry name" value="Winged helix' DNA-binding domain"/>
    <property type="match status" value="1"/>
</dbReference>
<feature type="domain" description="HTH gntR-type" evidence="5">
    <location>
        <begin position="81"/>
        <end position="148"/>
    </location>
</feature>
<feature type="region of interest" description="Disordered" evidence="4">
    <location>
        <begin position="1"/>
        <end position="80"/>
    </location>
</feature>
<evidence type="ECO:0000259" key="5">
    <source>
        <dbReference type="PROSITE" id="PS50949"/>
    </source>
</evidence>
<comment type="caution">
    <text evidence="6">The sequence shown here is derived from an EMBL/GenBank/DDBJ whole genome shotgun (WGS) entry which is preliminary data.</text>
</comment>
<dbReference type="SMART" id="SM00895">
    <property type="entry name" value="FCD"/>
    <property type="match status" value="1"/>
</dbReference>
<keyword evidence="7" id="KW-1185">Reference proteome</keyword>
<dbReference type="Gene3D" id="1.20.120.530">
    <property type="entry name" value="GntR ligand-binding domain-like"/>
    <property type="match status" value="1"/>
</dbReference>
<keyword evidence="3" id="KW-0804">Transcription</keyword>
<dbReference type="PROSITE" id="PS50949">
    <property type="entry name" value="HTH_GNTR"/>
    <property type="match status" value="1"/>
</dbReference>
<dbReference type="SMART" id="SM00345">
    <property type="entry name" value="HTH_GNTR"/>
    <property type="match status" value="1"/>
</dbReference>
<evidence type="ECO:0000313" key="6">
    <source>
        <dbReference type="EMBL" id="GAA3639795.1"/>
    </source>
</evidence>
<dbReference type="SUPFAM" id="SSF48008">
    <property type="entry name" value="GntR ligand-binding domain-like"/>
    <property type="match status" value="1"/>
</dbReference>
<dbReference type="InterPro" id="IPR000524">
    <property type="entry name" value="Tscrpt_reg_HTH_GntR"/>
</dbReference>
<dbReference type="Proteomes" id="UP001501074">
    <property type="component" value="Unassembled WGS sequence"/>
</dbReference>
<feature type="compositionally biased region" description="Basic residues" evidence="4">
    <location>
        <begin position="59"/>
        <end position="68"/>
    </location>
</feature>
<dbReference type="InterPro" id="IPR011711">
    <property type="entry name" value="GntR_C"/>
</dbReference>
<dbReference type="Pfam" id="PF00392">
    <property type="entry name" value="GntR"/>
    <property type="match status" value="1"/>
</dbReference>
<evidence type="ECO:0000256" key="2">
    <source>
        <dbReference type="ARBA" id="ARBA00023125"/>
    </source>
</evidence>
<accession>A0ABP7ASR8</accession>
<dbReference type="Pfam" id="PF07729">
    <property type="entry name" value="FCD"/>
    <property type="match status" value="1"/>
</dbReference>
<proteinExistence type="predicted"/>
<evidence type="ECO:0000256" key="1">
    <source>
        <dbReference type="ARBA" id="ARBA00023015"/>
    </source>
</evidence>
<dbReference type="InterPro" id="IPR008920">
    <property type="entry name" value="TF_FadR/GntR_C"/>
</dbReference>
<sequence>MVAGSPDVRRPFPHAGLLTSDRSGRSVLYRQSGLGEAPVTRPGTDDRRPGVQKPCSPRYRARMSHGRRSALLDQLEPRRTGSPQQAILDELRRVILDGGVPPGTPIPLAEVAALFGVSPIPVREALKTLVGENLVAHRPNAGYVVAQLTRRELAEIYLVRGVLESAALRAAIETATQDDVVAAREAHAALEALQTDWDPRSYHRESRHFHLALIMPCRMQRLLRMFESAWNVTEPFQPMRWLEPSAREHLHGEHTAMLEAFVARDGDVLLDVAARHHQRLESVIAVLPERAGLLADPGGEDI</sequence>